<dbReference type="OrthoDB" id="5123861at2"/>
<keyword evidence="1" id="KW-0812">Transmembrane</keyword>
<feature type="transmembrane region" description="Helical" evidence="1">
    <location>
        <begin position="198"/>
        <end position="218"/>
    </location>
</feature>
<accession>A0A225C4U6</accession>
<evidence type="ECO:0000256" key="1">
    <source>
        <dbReference type="SAM" id="Phobius"/>
    </source>
</evidence>
<keyword evidence="1" id="KW-1133">Transmembrane helix</keyword>
<gene>
    <name evidence="2" type="ORF">B5P24_02610</name>
</gene>
<keyword evidence="3" id="KW-1185">Reference proteome</keyword>
<feature type="transmembrane region" description="Helical" evidence="1">
    <location>
        <begin position="139"/>
        <end position="164"/>
    </location>
</feature>
<keyword evidence="1" id="KW-0472">Membrane</keyword>
<dbReference type="AlphaFoldDB" id="A0A225C4U6"/>
<dbReference type="EMBL" id="MZMQ01000001">
    <property type="protein sequence ID" value="OQJ61997.1"/>
    <property type="molecule type" value="Genomic_DNA"/>
</dbReference>
<feature type="transmembrane region" description="Helical" evidence="1">
    <location>
        <begin position="170"/>
        <end position="191"/>
    </location>
</feature>
<organism evidence="2 3">
    <name type="scientific">Clavibacter tessellarius</name>
    <dbReference type="NCBI Taxonomy" id="31965"/>
    <lineage>
        <taxon>Bacteria</taxon>
        <taxon>Bacillati</taxon>
        <taxon>Actinomycetota</taxon>
        <taxon>Actinomycetes</taxon>
        <taxon>Micrococcales</taxon>
        <taxon>Microbacteriaceae</taxon>
        <taxon>Clavibacter</taxon>
    </lineage>
</organism>
<evidence type="ECO:0000313" key="2">
    <source>
        <dbReference type="EMBL" id="OQJ61997.1"/>
    </source>
</evidence>
<sequence length="222" mass="23951">MRETEAIARARAMWDAGRRREATASLVDRVRGHPREADARLTLAGWYRELGAPDQAGRWGIATPGWTTEQERDRLARMIATSGHRDEGVAAFLDLPGSELPDHVAELLPLVASHRERYARIGTPIGEAGPAPDLRRESAIVLGVAAAVVFALGMLLAGILSLFGVDTVGVARWTGVVALVLLKFAVLTVGVRPRRGPWWITAIALVVAVSLVVAYWGLARIA</sequence>
<reference evidence="2" key="1">
    <citation type="submission" date="2017-08" db="EMBL/GenBank/DDBJ databases">
        <title>Genomes of multiple Clavibacter strains from different subspecies.</title>
        <authorList>
            <person name="Yuan X.-K."/>
            <person name="Li X.-S."/>
            <person name="Nie J."/>
            <person name="De Boer S.H."/>
        </authorList>
    </citation>
    <scope>NUCLEOTIDE SEQUENCE [LARGE SCALE GENOMIC DNA]</scope>
    <source>
        <strain evidence="2">ATCC 33566</strain>
    </source>
</reference>
<proteinExistence type="predicted"/>
<name>A0A225C4U6_9MICO</name>
<dbReference type="Proteomes" id="UP000215316">
    <property type="component" value="Unassembled WGS sequence"/>
</dbReference>
<evidence type="ECO:0000313" key="3">
    <source>
        <dbReference type="Proteomes" id="UP000215316"/>
    </source>
</evidence>
<comment type="caution">
    <text evidence="2">The sequence shown here is derived from an EMBL/GenBank/DDBJ whole genome shotgun (WGS) entry which is preliminary data.</text>
</comment>
<protein>
    <submittedName>
        <fullName evidence="2">Uncharacterized protein</fullName>
    </submittedName>
</protein>
<dbReference type="RefSeq" id="WP_094126392.1">
    <property type="nucleotide sequence ID" value="NZ_CP040788.1"/>
</dbReference>